<evidence type="ECO:0000313" key="2">
    <source>
        <dbReference type="Proteomes" id="UP000247465"/>
    </source>
</evidence>
<reference evidence="1 2" key="1">
    <citation type="submission" date="2018-06" db="EMBL/GenBank/DDBJ databases">
        <title>Draft Genome Sequence of a Novel Marine Bacterium Related to the Verrucomicrobia.</title>
        <authorList>
            <person name="Vosseberg J."/>
            <person name="Martijn J."/>
            <person name="Ettema T.J.G."/>
        </authorList>
    </citation>
    <scope>NUCLEOTIDE SEQUENCE [LARGE SCALE GENOMIC DNA]</scope>
    <source>
        <strain evidence="1">TARA_B100001123</strain>
    </source>
</reference>
<evidence type="ECO:0000313" key="1">
    <source>
        <dbReference type="EMBL" id="AWT59478.1"/>
    </source>
</evidence>
<sequence>MRIIVVGCEYSGVSTLIDRINQWGKERGINHHLDDHFTIPDGMHLAPAEQQAMLDLLPAIKERYQRFQIAYHVLLLHKYEHILLGGFHIEEKVYGPKYYYPGINIEIREYEPKFPDDTVLVHLYATPEVIRLRMDTAPHPRQLVPSKDVEEVLDKFDAEVRSSWIQRRFFIDTSTLTPDSLLEAFLKGSVPFLNTEDGNNRLLLG</sequence>
<dbReference type="AlphaFoldDB" id="A0A2Z4AET4"/>
<protein>
    <submittedName>
        <fullName evidence="1">Uncharacterized protein</fullName>
    </submittedName>
</protein>
<dbReference type="KEGG" id="mtar:DF168_00668"/>
<name>A0A2Z4AET4_9BACT</name>
<gene>
    <name evidence="1" type="ORF">DF168_00668</name>
</gene>
<organism evidence="1 2">
    <name type="scientific">Candidatus Moanibacter tarae</name>
    <dbReference type="NCBI Taxonomy" id="2200854"/>
    <lineage>
        <taxon>Bacteria</taxon>
        <taxon>Pseudomonadati</taxon>
        <taxon>Verrucomicrobiota</taxon>
        <taxon>Opitutia</taxon>
        <taxon>Puniceicoccales</taxon>
        <taxon>Puniceicoccales incertae sedis</taxon>
        <taxon>Candidatus Moanibacter</taxon>
    </lineage>
</organism>
<dbReference type="Gene3D" id="3.40.50.300">
    <property type="entry name" value="P-loop containing nucleotide triphosphate hydrolases"/>
    <property type="match status" value="1"/>
</dbReference>
<accession>A0A2Z4AET4</accession>
<proteinExistence type="predicted"/>
<dbReference type="InterPro" id="IPR027417">
    <property type="entry name" value="P-loop_NTPase"/>
</dbReference>
<dbReference type="Proteomes" id="UP000247465">
    <property type="component" value="Chromosome"/>
</dbReference>
<dbReference type="EMBL" id="CP029803">
    <property type="protein sequence ID" value="AWT59478.1"/>
    <property type="molecule type" value="Genomic_DNA"/>
</dbReference>